<keyword evidence="2" id="KW-0378">Hydrolase</keyword>
<feature type="binding site" evidence="3">
    <location>
        <position position="379"/>
    </location>
    <ligand>
        <name>Zn(2+)</name>
        <dbReference type="ChEBI" id="CHEBI:29105"/>
        <label>2</label>
    </ligand>
</feature>
<evidence type="ECO:0000313" key="7">
    <source>
        <dbReference type="Proteomes" id="UP000295181"/>
    </source>
</evidence>
<comment type="caution">
    <text evidence="6">The sequence shown here is derived from an EMBL/GenBank/DDBJ whole genome shotgun (WGS) entry which is preliminary data.</text>
</comment>
<dbReference type="InterPro" id="IPR036264">
    <property type="entry name" value="Bact_exopeptidase_dim_dom"/>
</dbReference>
<feature type="binding site" evidence="4">
    <location>
        <position position="213"/>
    </location>
    <ligand>
        <name>allantoate</name>
        <dbReference type="ChEBI" id="CHEBI:17536"/>
    </ligand>
</feature>
<accession>A0A4R5NMH9</accession>
<feature type="binding site" evidence="3">
    <location>
        <position position="91"/>
    </location>
    <ligand>
        <name>Zn(2+)</name>
        <dbReference type="ChEBI" id="CHEBI:29105"/>
        <label>1</label>
    </ligand>
</feature>
<dbReference type="Gene3D" id="3.40.630.10">
    <property type="entry name" value="Zn peptidases"/>
    <property type="match status" value="1"/>
</dbReference>
<reference evidence="6 7" key="1">
    <citation type="journal article" date="2019" name="Appl. Microbiol. Biotechnol.">
        <title>Uncovering carbohydrate metabolism through a genotype-phenotype association study of 56 lactic acid bacteria genomes.</title>
        <authorList>
            <person name="Buron-Moles G."/>
            <person name="Chailyan A."/>
            <person name="Dolejs I."/>
            <person name="Forster J."/>
            <person name="Miks M.H."/>
        </authorList>
    </citation>
    <scope>NUCLEOTIDE SEQUENCE [LARGE SCALE GENOMIC DNA]</scope>
    <source>
        <strain evidence="6 7">ATCC 4005</strain>
    </source>
</reference>
<dbReference type="CDD" id="cd03884">
    <property type="entry name" value="M20_bAS"/>
    <property type="match status" value="1"/>
</dbReference>
<feature type="binding site" evidence="4">
    <location>
        <position position="286"/>
    </location>
    <ligand>
        <name>allantoate</name>
        <dbReference type="ChEBI" id="CHEBI:17536"/>
    </ligand>
</feature>
<dbReference type="NCBIfam" id="TIGR01879">
    <property type="entry name" value="hydantase"/>
    <property type="match status" value="1"/>
</dbReference>
<evidence type="ECO:0000259" key="5">
    <source>
        <dbReference type="Pfam" id="PF07687"/>
    </source>
</evidence>
<feature type="binding site" evidence="3">
    <location>
        <position position="91"/>
    </location>
    <ligand>
        <name>Zn(2+)</name>
        <dbReference type="ChEBI" id="CHEBI:29105"/>
        <label>2</label>
    </ligand>
</feature>
<dbReference type="SUPFAM" id="SSF55031">
    <property type="entry name" value="Bacterial exopeptidase dimerisation domain"/>
    <property type="match status" value="1"/>
</dbReference>
<dbReference type="PIRSF" id="PIRSF001235">
    <property type="entry name" value="Amidase_carbamoylase"/>
    <property type="match status" value="1"/>
</dbReference>
<feature type="binding site" evidence="3">
    <location>
        <position position="188"/>
    </location>
    <ligand>
        <name>Zn(2+)</name>
        <dbReference type="ChEBI" id="CHEBI:29105"/>
        <label>1</label>
    </ligand>
</feature>
<dbReference type="Gene3D" id="3.30.70.360">
    <property type="match status" value="1"/>
</dbReference>
<dbReference type="InterPro" id="IPR002933">
    <property type="entry name" value="Peptidase_M20"/>
</dbReference>
<evidence type="ECO:0000313" key="6">
    <source>
        <dbReference type="EMBL" id="TDG76747.1"/>
    </source>
</evidence>
<dbReference type="GO" id="GO:0046872">
    <property type="term" value="F:metal ion binding"/>
    <property type="evidence" value="ECO:0007669"/>
    <property type="project" value="UniProtKB-KW"/>
</dbReference>
<feature type="binding site" evidence="4">
    <location>
        <position position="273"/>
    </location>
    <ligand>
        <name>allantoate</name>
        <dbReference type="ChEBI" id="CHEBI:17536"/>
    </ligand>
</feature>
<evidence type="ECO:0000256" key="4">
    <source>
        <dbReference type="PIRSR" id="PIRSR001235-2"/>
    </source>
</evidence>
<dbReference type="GeneID" id="72461255"/>
<feature type="domain" description="Peptidase M20 dimerisation" evidence="5">
    <location>
        <begin position="210"/>
        <end position="306"/>
    </location>
</feature>
<proteinExistence type="inferred from homology"/>
<comment type="cofactor">
    <cofactor evidence="3">
        <name>Zn(2+)</name>
        <dbReference type="ChEBI" id="CHEBI:29105"/>
    </cofactor>
    <text evidence="3">Binds 2 Zn(2+) ions per subunit.</text>
</comment>
<sequence>MTTTQLTELAHRLATINQFKTNEAGQNRLVYSPTWVEAQRQVIKWGLELGFQVSVDDFGTAYLDMPGTTEPEAVIATGSHIDTVAQGGQYDGLYGVLGGLQAIENLVTEFGRPQKTLRLISFSEEEGSRFPDTFTGSKHYTGQQVDLTMKDPAGIQFDDARKQAVIKLMLAGVHHQLPDLPDTFTELHIEQGPRLIDQGLQIGLVKSIVGQRRYTVTVKGIANHAGTTPMNDRADALQHAVDLIVALREQARRLNPDLTFTVGEMHISPNTSNVIPGLVTFTVDCRNSDEAVLDQFERLLQQTVTAPGNQRITSTANRWAKSDVTRLDRQLLENNQAIANQLGFKSIQLASGAGHDSQIMAKHTRTTMIFVPSINGISHAPAENTSQEDLLRGVELLAASLHQQAY</sequence>
<dbReference type="PANTHER" id="PTHR32494">
    <property type="entry name" value="ALLANTOATE DEIMINASE-RELATED"/>
    <property type="match status" value="1"/>
</dbReference>
<evidence type="ECO:0000256" key="3">
    <source>
        <dbReference type="PIRSR" id="PIRSR001235-1"/>
    </source>
</evidence>
<feature type="binding site" evidence="3">
    <location>
        <position position="126"/>
    </location>
    <ligand>
        <name>Zn(2+)</name>
        <dbReference type="ChEBI" id="CHEBI:29105"/>
        <label>2</label>
    </ligand>
</feature>
<dbReference type="Pfam" id="PF01546">
    <property type="entry name" value="Peptidase_M20"/>
    <property type="match status" value="1"/>
</dbReference>
<dbReference type="InterPro" id="IPR010158">
    <property type="entry name" value="Amidase_Cbmase"/>
</dbReference>
<dbReference type="Proteomes" id="UP000295181">
    <property type="component" value="Unassembled WGS sequence"/>
</dbReference>
<evidence type="ECO:0000256" key="2">
    <source>
        <dbReference type="ARBA" id="ARBA00022801"/>
    </source>
</evidence>
<protein>
    <recommendedName>
        <fullName evidence="5">Peptidase M20 dimerisation domain-containing protein</fullName>
    </recommendedName>
</protein>
<organism evidence="6 7">
    <name type="scientific">Lentilactobacillus buchneri DSM 20057</name>
    <dbReference type="NCBI Taxonomy" id="1423728"/>
    <lineage>
        <taxon>Bacteria</taxon>
        <taxon>Bacillati</taxon>
        <taxon>Bacillota</taxon>
        <taxon>Bacilli</taxon>
        <taxon>Lactobacillales</taxon>
        <taxon>Lactobacillaceae</taxon>
        <taxon>Lentilactobacillus</taxon>
    </lineage>
</organism>
<keyword evidence="3" id="KW-0862">Zinc</keyword>
<comment type="similarity">
    <text evidence="1">Belongs to the peptidase M20 family.</text>
</comment>
<name>A0A4R5NMH9_LENBU</name>
<dbReference type="EMBL" id="PUFP01000058">
    <property type="protein sequence ID" value="TDG76747.1"/>
    <property type="molecule type" value="Genomic_DNA"/>
</dbReference>
<keyword evidence="3" id="KW-0479">Metal-binding</keyword>
<dbReference type="GO" id="GO:0016813">
    <property type="term" value="F:hydrolase activity, acting on carbon-nitrogen (but not peptide) bonds, in linear amidines"/>
    <property type="evidence" value="ECO:0007669"/>
    <property type="project" value="InterPro"/>
</dbReference>
<dbReference type="AlphaFoldDB" id="A0A4R5NMH9"/>
<gene>
    <name evidence="6" type="ORF">C5L32_001083</name>
</gene>
<dbReference type="SUPFAM" id="SSF53187">
    <property type="entry name" value="Zn-dependent exopeptidases"/>
    <property type="match status" value="1"/>
</dbReference>
<dbReference type="RefSeq" id="WP_013728940.1">
    <property type="nucleotide sequence ID" value="NZ_AZDM01000050.1"/>
</dbReference>
<evidence type="ECO:0000256" key="1">
    <source>
        <dbReference type="ARBA" id="ARBA00006153"/>
    </source>
</evidence>
<feature type="binding site" evidence="3">
    <location>
        <position position="80"/>
    </location>
    <ligand>
        <name>Zn(2+)</name>
        <dbReference type="ChEBI" id="CHEBI:29105"/>
        <label>1</label>
    </ligand>
</feature>
<dbReference type="PANTHER" id="PTHR32494:SF5">
    <property type="entry name" value="ALLANTOATE AMIDOHYDROLASE"/>
    <property type="match status" value="1"/>
</dbReference>
<dbReference type="Pfam" id="PF07687">
    <property type="entry name" value="M20_dimer"/>
    <property type="match status" value="1"/>
</dbReference>
<dbReference type="InterPro" id="IPR011650">
    <property type="entry name" value="Peptidase_M20_dimer"/>
</dbReference>